<dbReference type="EMBL" id="MFGB01000020">
    <property type="protein sequence ID" value="OGF25762.1"/>
    <property type="molecule type" value="Genomic_DNA"/>
</dbReference>
<keyword evidence="3" id="KW-0472">Membrane</keyword>
<feature type="transmembrane region" description="Helical" evidence="3">
    <location>
        <begin position="84"/>
        <end position="102"/>
    </location>
</feature>
<evidence type="ECO:0000256" key="2">
    <source>
        <dbReference type="SAM" id="MobiDB-lite"/>
    </source>
</evidence>
<feature type="compositionally biased region" description="Basic residues" evidence="2">
    <location>
        <begin position="1"/>
        <end position="10"/>
    </location>
</feature>
<keyword evidence="1" id="KW-0175">Coiled coil</keyword>
<name>A0A1F5SGM1_9BACT</name>
<feature type="coiled-coil region" evidence="1">
    <location>
        <begin position="124"/>
        <end position="151"/>
    </location>
</feature>
<evidence type="ECO:0000313" key="5">
    <source>
        <dbReference type="Proteomes" id="UP000178367"/>
    </source>
</evidence>
<keyword evidence="3" id="KW-1133">Transmembrane helix</keyword>
<dbReference type="AlphaFoldDB" id="A0A1F5SGM1"/>
<comment type="caution">
    <text evidence="4">The sequence shown here is derived from an EMBL/GenBank/DDBJ whole genome shotgun (WGS) entry which is preliminary data.</text>
</comment>
<keyword evidence="3" id="KW-0812">Transmembrane</keyword>
<sequence length="208" mass="23056">MPAKTKKTTRKAIQAGPKKPVKTKHALKIKVKKPPVKKIETTPIIPSLLTEGDINKEAISSKNIPTEPKPGIILSENIEKDKNLILWSGVIFFMILIAFFWVRNTSRVFRETASEGNGAEAAILTEWQTAAKEIAEKMNELKADLETIKTVDSSDGGEDAVIPNRVNEEAPATTTEHATTTDINIKAAEEEIKKLKTRLEELEGKMQQ</sequence>
<dbReference type="Proteomes" id="UP000178367">
    <property type="component" value="Unassembled WGS sequence"/>
</dbReference>
<feature type="compositionally biased region" description="Low complexity" evidence="2">
    <location>
        <begin position="169"/>
        <end position="178"/>
    </location>
</feature>
<feature type="region of interest" description="Disordered" evidence="2">
    <location>
        <begin position="152"/>
        <end position="178"/>
    </location>
</feature>
<evidence type="ECO:0000256" key="3">
    <source>
        <dbReference type="SAM" id="Phobius"/>
    </source>
</evidence>
<reference evidence="4 5" key="1">
    <citation type="journal article" date="2016" name="Nat. Commun.">
        <title>Thousands of microbial genomes shed light on interconnected biogeochemical processes in an aquifer system.</title>
        <authorList>
            <person name="Anantharaman K."/>
            <person name="Brown C.T."/>
            <person name="Hug L.A."/>
            <person name="Sharon I."/>
            <person name="Castelle C.J."/>
            <person name="Probst A.J."/>
            <person name="Thomas B.C."/>
            <person name="Singh A."/>
            <person name="Wilkins M.J."/>
            <person name="Karaoz U."/>
            <person name="Brodie E.L."/>
            <person name="Williams K.H."/>
            <person name="Hubbard S.S."/>
            <person name="Banfield J.F."/>
        </authorList>
    </citation>
    <scope>NUCLEOTIDE SEQUENCE [LARGE SCALE GENOMIC DNA]</scope>
</reference>
<accession>A0A1F5SGM1</accession>
<feature type="coiled-coil region" evidence="1">
    <location>
        <begin position="178"/>
        <end position="205"/>
    </location>
</feature>
<protein>
    <submittedName>
        <fullName evidence="4">Uncharacterized protein</fullName>
    </submittedName>
</protein>
<organism evidence="4 5">
    <name type="scientific">Candidatus Falkowbacteria bacterium RIFOXYA2_FULL_47_19</name>
    <dbReference type="NCBI Taxonomy" id="1797994"/>
    <lineage>
        <taxon>Bacteria</taxon>
        <taxon>Candidatus Falkowiibacteriota</taxon>
    </lineage>
</organism>
<proteinExistence type="predicted"/>
<feature type="region of interest" description="Disordered" evidence="2">
    <location>
        <begin position="1"/>
        <end position="21"/>
    </location>
</feature>
<evidence type="ECO:0000256" key="1">
    <source>
        <dbReference type="SAM" id="Coils"/>
    </source>
</evidence>
<gene>
    <name evidence="4" type="ORF">A2227_01000</name>
</gene>
<evidence type="ECO:0000313" key="4">
    <source>
        <dbReference type="EMBL" id="OGF25762.1"/>
    </source>
</evidence>